<name>A0ABR4NKV0_9FUNG</name>
<dbReference type="SMART" id="SM01403">
    <property type="entry name" value="Ribosomal_S10"/>
    <property type="match status" value="1"/>
</dbReference>
<organism evidence="5 6">
    <name type="scientific">Polyrhizophydium stewartii</name>
    <dbReference type="NCBI Taxonomy" id="2732419"/>
    <lineage>
        <taxon>Eukaryota</taxon>
        <taxon>Fungi</taxon>
        <taxon>Fungi incertae sedis</taxon>
        <taxon>Chytridiomycota</taxon>
        <taxon>Chytridiomycota incertae sedis</taxon>
        <taxon>Chytridiomycetes</taxon>
        <taxon>Rhizophydiales</taxon>
        <taxon>Rhizophydiales incertae sedis</taxon>
        <taxon>Polyrhizophydium</taxon>
    </lineage>
</organism>
<feature type="domain" description="Small ribosomal subunit protein uS10" evidence="4">
    <location>
        <begin position="28"/>
        <end position="125"/>
    </location>
</feature>
<evidence type="ECO:0000256" key="1">
    <source>
        <dbReference type="ARBA" id="ARBA00007102"/>
    </source>
</evidence>
<comment type="similarity">
    <text evidence="1">Belongs to the universal ribosomal protein uS10 family.</text>
</comment>
<dbReference type="GO" id="GO:0005840">
    <property type="term" value="C:ribosome"/>
    <property type="evidence" value="ECO:0007669"/>
    <property type="project" value="UniProtKB-KW"/>
</dbReference>
<dbReference type="Pfam" id="PF00338">
    <property type="entry name" value="Ribosomal_S10"/>
    <property type="match status" value="1"/>
</dbReference>
<dbReference type="PANTHER" id="PTHR11700">
    <property type="entry name" value="30S RIBOSOMAL PROTEIN S10 FAMILY MEMBER"/>
    <property type="match status" value="1"/>
</dbReference>
<keyword evidence="5" id="KW-0436">Ligase</keyword>
<comment type="caution">
    <text evidence="5">The sequence shown here is derived from an EMBL/GenBank/DDBJ whole genome shotgun (WGS) entry which is preliminary data.</text>
</comment>
<proteinExistence type="inferred from homology"/>
<dbReference type="InterPro" id="IPR027486">
    <property type="entry name" value="Ribosomal_uS10_dom"/>
</dbReference>
<evidence type="ECO:0000256" key="2">
    <source>
        <dbReference type="ARBA" id="ARBA00022980"/>
    </source>
</evidence>
<gene>
    <name evidence="5" type="primary">MRPS10</name>
    <name evidence="5" type="ORF">HK105_200152</name>
</gene>
<dbReference type="InterPro" id="IPR036838">
    <property type="entry name" value="Ribosomal_uS10_dom_sf"/>
</dbReference>
<dbReference type="Proteomes" id="UP001527925">
    <property type="component" value="Unassembled WGS sequence"/>
</dbReference>
<protein>
    <submittedName>
        <fullName evidence="5">28S ribosomal protein S10, mitochondrial</fullName>
        <ecNumber evidence="5">6.1.1.2</ecNumber>
    </submittedName>
</protein>
<dbReference type="InterPro" id="IPR001848">
    <property type="entry name" value="Ribosomal_uS10"/>
</dbReference>
<sequence>MLVVATTKSLDVPPIAEPKRTHNQLVCNLELSGFMPDHLDFVAYFARHAAKALKMPTSDTIHLKTAINRWFTNKGPFVHAKTKEIFERKTYHRLIQAFDASPETITAWVKYVNESLPPGVDLKVERFEWEPLGFGKALPEPKIEGQKTHVEEVRERAAQYLAQFTKK</sequence>
<evidence type="ECO:0000313" key="5">
    <source>
        <dbReference type="EMBL" id="KAL2920086.1"/>
    </source>
</evidence>
<evidence type="ECO:0000313" key="6">
    <source>
        <dbReference type="Proteomes" id="UP001527925"/>
    </source>
</evidence>
<dbReference type="GO" id="GO:0004830">
    <property type="term" value="F:tryptophan-tRNA ligase activity"/>
    <property type="evidence" value="ECO:0007669"/>
    <property type="project" value="UniProtKB-EC"/>
</dbReference>
<reference evidence="5 6" key="1">
    <citation type="submission" date="2023-09" db="EMBL/GenBank/DDBJ databases">
        <title>Pangenome analysis of Batrachochytrium dendrobatidis and related Chytrids.</title>
        <authorList>
            <person name="Yacoub M.N."/>
            <person name="Stajich J.E."/>
            <person name="James T.Y."/>
        </authorList>
    </citation>
    <scope>NUCLEOTIDE SEQUENCE [LARGE SCALE GENOMIC DNA]</scope>
    <source>
        <strain evidence="5 6">JEL0888</strain>
    </source>
</reference>
<dbReference type="EMBL" id="JADGIZ020000001">
    <property type="protein sequence ID" value="KAL2920086.1"/>
    <property type="molecule type" value="Genomic_DNA"/>
</dbReference>
<evidence type="ECO:0000259" key="4">
    <source>
        <dbReference type="SMART" id="SM01403"/>
    </source>
</evidence>
<accession>A0ABR4NKV0</accession>
<keyword evidence="3" id="KW-0687">Ribonucleoprotein</keyword>
<keyword evidence="6" id="KW-1185">Reference proteome</keyword>
<evidence type="ECO:0000256" key="3">
    <source>
        <dbReference type="ARBA" id="ARBA00023274"/>
    </source>
</evidence>
<keyword evidence="2 5" id="KW-0689">Ribosomal protein</keyword>
<dbReference type="SUPFAM" id="SSF54999">
    <property type="entry name" value="Ribosomal protein S10"/>
    <property type="match status" value="1"/>
</dbReference>
<dbReference type="EC" id="6.1.1.2" evidence="5"/>
<dbReference type="Gene3D" id="3.30.70.600">
    <property type="entry name" value="Ribosomal protein S10 domain"/>
    <property type="match status" value="1"/>
</dbReference>